<evidence type="ECO:0000256" key="6">
    <source>
        <dbReference type="ARBA" id="ARBA00023077"/>
    </source>
</evidence>
<reference evidence="16" key="1">
    <citation type="submission" date="2016-10" db="EMBL/GenBank/DDBJ databases">
        <authorList>
            <person name="Varghese N."/>
            <person name="Submissions S."/>
        </authorList>
    </citation>
    <scope>NUCLEOTIDE SEQUENCE [LARGE SCALE GENOMIC DNA]</scope>
    <source>
        <strain evidence="16">CGMCC 1.12041</strain>
    </source>
</reference>
<dbReference type="PANTHER" id="PTHR47234:SF2">
    <property type="entry name" value="TONB-DEPENDENT RECEPTOR"/>
    <property type="match status" value="1"/>
</dbReference>
<protein>
    <submittedName>
        <fullName evidence="15">TonB-dependent Receptor Plug Domain</fullName>
    </submittedName>
</protein>
<evidence type="ECO:0000256" key="3">
    <source>
        <dbReference type="ARBA" id="ARBA00022448"/>
    </source>
</evidence>
<evidence type="ECO:0000256" key="4">
    <source>
        <dbReference type="ARBA" id="ARBA00022452"/>
    </source>
</evidence>
<keyword evidence="8 15" id="KW-0675">Receptor</keyword>
<sequence>MKHHSSRPAVKCSVIAIHSALAALGALALAVPAHAQTEASAAAPVENQAPAESGAPATGQVQSVVVSASRIDRAGYSAPTPTVSLGAAALEQRATVNIGDILNEIPSFRGSQTPSGGGIANSGQTLADLRGLGATRTLVLLDRHRLPQTNNGAGVDMSMIPTALIRNVDVVTGGASASYGSDAVSGVVNIMLNDQLQGVKGNVQYGATRYNDMRDTFGSLAWGGSFAGGKGHVIVGGEYNKNTGTDIYNDERKWGRESYINFAFPNRPAGAPANAIGENGLVGNGTTGGLIRTNGPLQGLAFVKGPNGATTTARFTPGLYGNLLTSQDIFTDAARAANEAAGISHRYPLQLRPQLERANFLTKATYEFNDRLSAYVQPLFSHTRSGNSIIARRDGAGAGPALPIARDNAYLVQALSPAQLALVPAGGLSIGYLGNDFGPVRRDVSHDTSYISTGLEGKFGETWEWDVSYQNGRDKADSEFANNMVNANFRNAIDAVVVNGQVVCRNAAARAAGCEPLNILGQASGSAGAYNYIRGTATGKTVSRLREFSANVQGEPFSNWAGPVSVGAGLEHRKESLVTTVDPLSQSNGWLAGAGASLQSASVTVKEAYAETIVPLLKDAPFARTLDVNGAVRRTDYSSSGMVTTWKGGVSWEPTADFRLRGTRSRDIRAPNLVELYTPTAPSLPLPADPRPGVAPITNAAGVTVGGNPNLKPEIANTVTVGVVFQPTYLKRLSVSADYYRIDIDGAITSTATQNVVNNCLPGGVYSGNAYCSLITFANNDVKNGQITGIRGTTANVAEFRTRGLDMQMSYRQPLGELNTALAGTLGINIQGTRVFEYRTSTDVSALYPEGINRAGQTGAGFGGPAGLPKWMWTTALDYKWKRLSVNGQVRFISRGHQNNGFVGPDEPGYTPAAVNSVNNNQIPSYTLVNVGASYDFGEDAGRRELYFTVNNLLDRDPPPPANQNAYYDLAGLTLKAGVRFSF</sequence>
<keyword evidence="12" id="KW-0732">Signal</keyword>
<comment type="similarity">
    <text evidence="2 10 11">Belongs to the TonB-dependent receptor family.</text>
</comment>
<dbReference type="GO" id="GO:0009279">
    <property type="term" value="C:cell outer membrane"/>
    <property type="evidence" value="ECO:0007669"/>
    <property type="project" value="UniProtKB-SubCell"/>
</dbReference>
<evidence type="ECO:0000313" key="15">
    <source>
        <dbReference type="EMBL" id="SFD14045.1"/>
    </source>
</evidence>
<dbReference type="AlphaFoldDB" id="A0A1I1PWA0"/>
<keyword evidence="7 10" id="KW-0472">Membrane</keyword>
<keyword evidence="3 10" id="KW-0813">Transport</keyword>
<dbReference type="Gene3D" id="2.40.170.20">
    <property type="entry name" value="TonB-dependent receptor, beta-barrel domain"/>
    <property type="match status" value="1"/>
</dbReference>
<organism evidence="15 16">
    <name type="scientific">Massilia yuzhufengensis</name>
    <dbReference type="NCBI Taxonomy" id="1164594"/>
    <lineage>
        <taxon>Bacteria</taxon>
        <taxon>Pseudomonadati</taxon>
        <taxon>Pseudomonadota</taxon>
        <taxon>Betaproteobacteria</taxon>
        <taxon>Burkholderiales</taxon>
        <taxon>Oxalobacteraceae</taxon>
        <taxon>Telluria group</taxon>
        <taxon>Massilia</taxon>
    </lineage>
</organism>
<dbReference type="InterPro" id="IPR012910">
    <property type="entry name" value="Plug_dom"/>
</dbReference>
<accession>A0A1I1PWA0</accession>
<dbReference type="Pfam" id="PF07715">
    <property type="entry name" value="Plug"/>
    <property type="match status" value="1"/>
</dbReference>
<evidence type="ECO:0000256" key="11">
    <source>
        <dbReference type="RuleBase" id="RU003357"/>
    </source>
</evidence>
<feature type="signal peptide" evidence="12">
    <location>
        <begin position="1"/>
        <end position="35"/>
    </location>
</feature>
<dbReference type="EMBL" id="FOLD01000017">
    <property type="protein sequence ID" value="SFD14045.1"/>
    <property type="molecule type" value="Genomic_DNA"/>
</dbReference>
<name>A0A1I1PWA0_9BURK</name>
<dbReference type="InterPro" id="IPR000531">
    <property type="entry name" value="Beta-barrel_TonB"/>
</dbReference>
<feature type="domain" description="TonB-dependent receptor plug" evidence="14">
    <location>
        <begin position="77"/>
        <end position="187"/>
    </location>
</feature>
<evidence type="ECO:0000313" key="16">
    <source>
        <dbReference type="Proteomes" id="UP000198639"/>
    </source>
</evidence>
<feature type="chain" id="PRO_5011606322" evidence="12">
    <location>
        <begin position="36"/>
        <end position="983"/>
    </location>
</feature>
<dbReference type="SUPFAM" id="SSF56935">
    <property type="entry name" value="Porins"/>
    <property type="match status" value="1"/>
</dbReference>
<gene>
    <name evidence="15" type="ORF">SAMN05216204_11737</name>
</gene>
<proteinExistence type="inferred from homology"/>
<evidence type="ECO:0000256" key="9">
    <source>
        <dbReference type="ARBA" id="ARBA00023237"/>
    </source>
</evidence>
<dbReference type="RefSeq" id="WP_091875327.1">
    <property type="nucleotide sequence ID" value="NZ_FOLD01000017.1"/>
</dbReference>
<evidence type="ECO:0000256" key="10">
    <source>
        <dbReference type="PROSITE-ProRule" id="PRU01360"/>
    </source>
</evidence>
<evidence type="ECO:0000256" key="8">
    <source>
        <dbReference type="ARBA" id="ARBA00023170"/>
    </source>
</evidence>
<dbReference type="Proteomes" id="UP000198639">
    <property type="component" value="Unassembled WGS sequence"/>
</dbReference>
<evidence type="ECO:0000256" key="7">
    <source>
        <dbReference type="ARBA" id="ARBA00023136"/>
    </source>
</evidence>
<keyword evidence="16" id="KW-1185">Reference proteome</keyword>
<dbReference type="PROSITE" id="PS52016">
    <property type="entry name" value="TONB_DEPENDENT_REC_3"/>
    <property type="match status" value="1"/>
</dbReference>
<dbReference type="OrthoDB" id="8530571at2"/>
<evidence type="ECO:0000256" key="2">
    <source>
        <dbReference type="ARBA" id="ARBA00009810"/>
    </source>
</evidence>
<evidence type="ECO:0000256" key="12">
    <source>
        <dbReference type="SAM" id="SignalP"/>
    </source>
</evidence>
<keyword evidence="6 11" id="KW-0798">TonB box</keyword>
<keyword evidence="5 10" id="KW-0812">Transmembrane</keyword>
<dbReference type="InterPro" id="IPR039426">
    <property type="entry name" value="TonB-dep_rcpt-like"/>
</dbReference>
<dbReference type="InterPro" id="IPR037066">
    <property type="entry name" value="Plug_dom_sf"/>
</dbReference>
<dbReference type="Pfam" id="PF00593">
    <property type="entry name" value="TonB_dep_Rec_b-barrel"/>
    <property type="match status" value="1"/>
</dbReference>
<evidence type="ECO:0000256" key="5">
    <source>
        <dbReference type="ARBA" id="ARBA00022692"/>
    </source>
</evidence>
<dbReference type="Gene3D" id="2.170.130.10">
    <property type="entry name" value="TonB-dependent receptor, plug domain"/>
    <property type="match status" value="1"/>
</dbReference>
<evidence type="ECO:0000259" key="14">
    <source>
        <dbReference type="Pfam" id="PF07715"/>
    </source>
</evidence>
<dbReference type="InterPro" id="IPR036942">
    <property type="entry name" value="Beta-barrel_TonB_sf"/>
</dbReference>
<evidence type="ECO:0000256" key="1">
    <source>
        <dbReference type="ARBA" id="ARBA00004571"/>
    </source>
</evidence>
<dbReference type="PANTHER" id="PTHR47234">
    <property type="match status" value="1"/>
</dbReference>
<feature type="domain" description="TonB-dependent receptor-like beta-barrel" evidence="13">
    <location>
        <begin position="434"/>
        <end position="953"/>
    </location>
</feature>
<evidence type="ECO:0000259" key="13">
    <source>
        <dbReference type="Pfam" id="PF00593"/>
    </source>
</evidence>
<keyword evidence="4 10" id="KW-1134">Transmembrane beta strand</keyword>
<keyword evidence="9 10" id="KW-0998">Cell outer membrane</keyword>
<comment type="subcellular location">
    <subcellularLocation>
        <location evidence="1 10">Cell outer membrane</location>
        <topology evidence="1 10">Multi-pass membrane protein</topology>
    </subcellularLocation>
</comment>
<dbReference type="STRING" id="1164594.SAMN05216204_11737"/>